<proteinExistence type="predicted"/>
<dbReference type="Proteomes" id="UP000430508">
    <property type="component" value="Chromosome"/>
</dbReference>
<dbReference type="InterPro" id="IPR032466">
    <property type="entry name" value="Metal_Hydrolase"/>
</dbReference>
<reference evidence="2 3" key="1">
    <citation type="submission" date="2019-12" db="EMBL/GenBank/DDBJ databases">
        <title>Sequence classification of anaerobic respiratory reductive dehalogenases: First we see many, then we see few.</title>
        <authorList>
            <person name="Molenda O."/>
            <person name="Puentes Jacome L.A."/>
            <person name="Cao X."/>
            <person name="Nesbo C.L."/>
            <person name="Tang S."/>
            <person name="Morson N."/>
            <person name="Patron J."/>
            <person name="Lomheim L."/>
            <person name="Wishart D.S."/>
            <person name="Edwards E.A."/>
        </authorList>
    </citation>
    <scope>NUCLEOTIDE SEQUENCE [LARGE SCALE GENOMIC DNA]</scope>
    <source>
        <strain evidence="2 3">12DCA</strain>
    </source>
</reference>
<feature type="domain" description="Amidohydrolase-related" evidence="1">
    <location>
        <begin position="7"/>
        <end position="294"/>
    </location>
</feature>
<dbReference type="InterPro" id="IPR006680">
    <property type="entry name" value="Amidohydro-rel"/>
</dbReference>
<dbReference type="InterPro" id="IPR051781">
    <property type="entry name" value="Metallo-dep_Hydrolase"/>
</dbReference>
<accession>A0A857DFL9</accession>
<dbReference type="Gene3D" id="3.20.20.140">
    <property type="entry name" value="Metal-dependent hydrolases"/>
    <property type="match status" value="1"/>
</dbReference>
<keyword evidence="2" id="KW-0378">Hydrolase</keyword>
<protein>
    <submittedName>
        <fullName evidence="2">Amidohydrolase family protein</fullName>
    </submittedName>
</protein>
<evidence type="ECO:0000313" key="2">
    <source>
        <dbReference type="EMBL" id="QGZ99338.1"/>
    </source>
</evidence>
<sequence length="321" mass="35511">MIKNILVDAHVHLALDGIAFQEARLQHKDNPNPTIITNFLRKYKKMGICALRDGGDNLNVSLLARELALEEGMILRTPGFAIYKQGCYGSFLGKPVADMADFKNVFKKLLASNPDHLKILLTGLVDFNQFGKVDGSHFSYDEMYYMIQTAKDQDLPVMVHTNSAEAVGIAVKAGANTVEHGYFLTENELQLMLEHDTIWIPTLAPLGNLITSKDSRFTDQLPNIARIYDAQKAQVKKAFELGVKIAVGSDAGSYGVSHGKGFYDEVDHMVMTGISKHAVLELATANGIGALNLNNKELDYIFQAKKSIELRNYDEDSSDLL</sequence>
<dbReference type="PANTHER" id="PTHR43135:SF3">
    <property type="entry name" value="ALPHA-D-RIBOSE 1-METHYLPHOSPHONATE 5-TRIPHOSPHATE DIPHOSPHATASE"/>
    <property type="match status" value="1"/>
</dbReference>
<dbReference type="GO" id="GO:0016787">
    <property type="term" value="F:hydrolase activity"/>
    <property type="evidence" value="ECO:0007669"/>
    <property type="project" value="UniProtKB-KW"/>
</dbReference>
<dbReference type="Pfam" id="PF01979">
    <property type="entry name" value="Amidohydro_1"/>
    <property type="match status" value="1"/>
</dbReference>
<dbReference type="AlphaFoldDB" id="A0A857DFL9"/>
<organism evidence="2 3">
    <name type="scientific">Dehalobacter restrictus</name>
    <dbReference type="NCBI Taxonomy" id="55583"/>
    <lineage>
        <taxon>Bacteria</taxon>
        <taxon>Bacillati</taxon>
        <taxon>Bacillota</taxon>
        <taxon>Clostridia</taxon>
        <taxon>Eubacteriales</taxon>
        <taxon>Desulfitobacteriaceae</taxon>
        <taxon>Dehalobacter</taxon>
    </lineage>
</organism>
<evidence type="ECO:0000313" key="3">
    <source>
        <dbReference type="Proteomes" id="UP000430508"/>
    </source>
</evidence>
<evidence type="ECO:0000259" key="1">
    <source>
        <dbReference type="Pfam" id="PF01979"/>
    </source>
</evidence>
<name>A0A857DFL9_9FIRM</name>
<dbReference type="EMBL" id="CP046996">
    <property type="protein sequence ID" value="QGZ99338.1"/>
    <property type="molecule type" value="Genomic_DNA"/>
</dbReference>
<dbReference type="SUPFAM" id="SSF51556">
    <property type="entry name" value="Metallo-dependent hydrolases"/>
    <property type="match status" value="1"/>
</dbReference>
<dbReference type="RefSeq" id="WP_019224857.1">
    <property type="nucleotide sequence ID" value="NZ_CP046996.1"/>
</dbReference>
<dbReference type="PANTHER" id="PTHR43135">
    <property type="entry name" value="ALPHA-D-RIBOSE 1-METHYLPHOSPHONATE 5-TRIPHOSPHATE DIPHOSPHATASE"/>
    <property type="match status" value="1"/>
</dbReference>
<gene>
    <name evidence="2" type="ORF">GQ588_00945</name>
</gene>